<gene>
    <name evidence="1" type="ORF">RFI_06430</name>
</gene>
<dbReference type="Proteomes" id="UP000023152">
    <property type="component" value="Unassembled WGS sequence"/>
</dbReference>
<reference evidence="1 2" key="1">
    <citation type="journal article" date="2013" name="Curr. Biol.">
        <title>The Genome of the Foraminiferan Reticulomyxa filosa.</title>
        <authorList>
            <person name="Glockner G."/>
            <person name="Hulsmann N."/>
            <person name="Schleicher M."/>
            <person name="Noegel A.A."/>
            <person name="Eichinger L."/>
            <person name="Gallinger C."/>
            <person name="Pawlowski J."/>
            <person name="Sierra R."/>
            <person name="Euteneuer U."/>
            <person name="Pillet L."/>
            <person name="Moustafa A."/>
            <person name="Platzer M."/>
            <person name="Groth M."/>
            <person name="Szafranski K."/>
            <person name="Schliwa M."/>
        </authorList>
    </citation>
    <scope>NUCLEOTIDE SEQUENCE [LARGE SCALE GENOMIC DNA]</scope>
</reference>
<dbReference type="InterPro" id="IPR013083">
    <property type="entry name" value="Znf_RING/FYVE/PHD"/>
</dbReference>
<organism evidence="1 2">
    <name type="scientific">Reticulomyxa filosa</name>
    <dbReference type="NCBI Taxonomy" id="46433"/>
    <lineage>
        <taxon>Eukaryota</taxon>
        <taxon>Sar</taxon>
        <taxon>Rhizaria</taxon>
        <taxon>Retaria</taxon>
        <taxon>Foraminifera</taxon>
        <taxon>Monothalamids</taxon>
        <taxon>Reticulomyxidae</taxon>
        <taxon>Reticulomyxa</taxon>
    </lineage>
</organism>
<proteinExistence type="predicted"/>
<dbReference type="EMBL" id="ASPP01005360">
    <property type="protein sequence ID" value="ETO30691.1"/>
    <property type="molecule type" value="Genomic_DNA"/>
</dbReference>
<dbReference type="InterPro" id="IPR011993">
    <property type="entry name" value="PH-like_dom_sf"/>
</dbReference>
<evidence type="ECO:0000313" key="2">
    <source>
        <dbReference type="Proteomes" id="UP000023152"/>
    </source>
</evidence>
<dbReference type="SUPFAM" id="SSF50729">
    <property type="entry name" value="PH domain-like"/>
    <property type="match status" value="1"/>
</dbReference>
<evidence type="ECO:0008006" key="3">
    <source>
        <dbReference type="Google" id="ProtNLM"/>
    </source>
</evidence>
<accession>X6NXF9</accession>
<dbReference type="SUPFAM" id="SSF57903">
    <property type="entry name" value="FYVE/PHD zinc finger"/>
    <property type="match status" value="1"/>
</dbReference>
<comment type="caution">
    <text evidence="1">The sequence shown here is derived from an EMBL/GenBank/DDBJ whole genome shotgun (WGS) entry which is preliminary data.</text>
</comment>
<name>X6NXF9_RETFI</name>
<dbReference type="InterPro" id="IPR011011">
    <property type="entry name" value="Znf_FYVE_PHD"/>
</dbReference>
<dbReference type="Gene3D" id="2.30.29.30">
    <property type="entry name" value="Pleckstrin-homology domain (PH domain)/Phosphotyrosine-binding domain (PTB)"/>
    <property type="match status" value="1"/>
</dbReference>
<dbReference type="Gene3D" id="3.30.40.10">
    <property type="entry name" value="Zinc/RING finger domain, C3HC4 (zinc finger)"/>
    <property type="match status" value="1"/>
</dbReference>
<dbReference type="AlphaFoldDB" id="X6NXF9"/>
<keyword evidence="2" id="KW-1185">Reference proteome</keyword>
<sequence length="197" mass="22678">MFVFNDMMLFASGKPGKYKIHRILYLALCSLEDLLDCRNYQHAFRISCSQKPFIVSFPSAYIKRICFQKIAAAILSHQSAVAQLIAEMRADNDPDLIKEAERFLPFKRVFIERFGVNQKKKNLYNDHCKLCCKQFQTLIKRRRTCPVCNDTNICRDCFNGKVNIDGSSKTVCDGCVDIASGKICVEDWCLIYNSQFL</sequence>
<evidence type="ECO:0000313" key="1">
    <source>
        <dbReference type="EMBL" id="ETO30691.1"/>
    </source>
</evidence>
<protein>
    <recommendedName>
        <fullName evidence="3">FYVE-type domain-containing protein</fullName>
    </recommendedName>
</protein>